<keyword evidence="4" id="KW-0540">Nuclease</keyword>
<dbReference type="GO" id="GO:0004190">
    <property type="term" value="F:aspartic-type endopeptidase activity"/>
    <property type="evidence" value="ECO:0007669"/>
    <property type="project" value="InterPro"/>
</dbReference>
<evidence type="ECO:0000313" key="15">
    <source>
        <dbReference type="EMBL" id="PIK48264.1"/>
    </source>
</evidence>
<proteinExistence type="predicted"/>
<dbReference type="InterPro" id="IPR021109">
    <property type="entry name" value="Peptidase_aspartic_dom_sf"/>
</dbReference>
<evidence type="ECO:0000256" key="10">
    <source>
        <dbReference type="ARBA" id="ARBA00022918"/>
    </source>
</evidence>
<protein>
    <recommendedName>
        <fullName evidence="17">Reverse transcriptase</fullName>
    </recommendedName>
</protein>
<dbReference type="InterPro" id="IPR050951">
    <property type="entry name" value="Retrovirus_Pol_polyprotein"/>
</dbReference>
<dbReference type="PROSITE" id="PS50878">
    <property type="entry name" value="RT_POL"/>
    <property type="match status" value="1"/>
</dbReference>
<dbReference type="FunFam" id="2.40.70.10:FF:000130">
    <property type="entry name" value="Retrovirus-related Pol polyprotein from transposon opus-like Protein"/>
    <property type="match status" value="1"/>
</dbReference>
<sequence length="778" mass="87747">CKKVSPPLQTPEVPGSVKQAGQQLGTTQLSGPTPKSRLFYVMDRETGTRFLIDTGAEVSVIPATSKEKTTPARSFLRAANLTNIGTYGESSLTLNIGLRRIYRWIFVKADVSTPIIGADFLEHFSLLVDIKHRRLLDLHTSLSITGIRSTVESSNLTFHIDDHDSQYRSLLRQFPHLVNPSRTAATVKHNITHHILTKGPPTFARPRRLAPDRLRLAKNEFEHMLELGIIRPSESSWSSPLHMVPKKSGDWRPCGDYRSLNSVTIPDRYPIPHIHDFTGTLHGKIIFSKIDLVRAYHQIPVEPADVPKTAITTPFGLFEFVRMPFGLKNAAQTFQRFIDEVLRGLPFVYAYLDDLLVASSSAEEHYQHLNQLFQRLDSYGININPSKCELGVSSLEFLGHHVDSQGIRPLPEKVQAVQDFPAPENLTQLRAFLGLANFYRRFVPHCATLMQPLTDLLSSKVKNKSIQLTDAQHQSFKDIKTALAQVTLLHHPLPQATLSLMVDASDFAVGGVLQQFINGTWRPLSFFSKRLQKAETRYSAFGRELLAVYLSIRHFRHLLDGRSFTVYTDHKPLTYAFASKPDRYSPREIRHLDYISQYSTDLRHIPGRDNVVADALSRNVYGVTISSSPLDFTAIASAQQHDDELIQLRKSSSLKLTDVPLPAAEGTITCDVSTGTARPYIPQQFRRAVFDSLHSLSHPGINATKRLITQRYIWSNVHKDVSNWCKSCIKCQQVKVHRHTKTPIGSFPMTQTRFQHIHMDIVGPLPPSEGYSYLLTIV</sequence>
<dbReference type="GO" id="GO:0015074">
    <property type="term" value="P:DNA integration"/>
    <property type="evidence" value="ECO:0007669"/>
    <property type="project" value="UniProtKB-KW"/>
</dbReference>
<dbReference type="SUPFAM" id="SSF50630">
    <property type="entry name" value="Acid proteases"/>
    <property type="match status" value="1"/>
</dbReference>
<dbReference type="InterPro" id="IPR043128">
    <property type="entry name" value="Rev_trsase/Diguanyl_cyclase"/>
</dbReference>
<evidence type="ECO:0000256" key="2">
    <source>
        <dbReference type="ARBA" id="ARBA00022679"/>
    </source>
</evidence>
<keyword evidence="10" id="KW-0695">RNA-directed DNA polymerase</keyword>
<dbReference type="FunFam" id="3.10.10.10:FF:000007">
    <property type="entry name" value="Retrovirus-related Pol polyprotein from transposon 17.6-like Protein"/>
    <property type="match status" value="1"/>
</dbReference>
<dbReference type="GO" id="GO:0003723">
    <property type="term" value="F:RNA binding"/>
    <property type="evidence" value="ECO:0007669"/>
    <property type="project" value="UniProtKB-KW"/>
</dbReference>
<dbReference type="FunFam" id="3.10.20.370:FF:000001">
    <property type="entry name" value="Retrovirus-related Pol polyprotein from transposon 17.6-like protein"/>
    <property type="match status" value="1"/>
</dbReference>
<evidence type="ECO:0000259" key="14">
    <source>
        <dbReference type="PROSITE" id="PS50878"/>
    </source>
</evidence>
<name>A0A2G8KJT6_STIJA</name>
<evidence type="ECO:0000256" key="8">
    <source>
        <dbReference type="ARBA" id="ARBA00022884"/>
    </source>
</evidence>
<gene>
    <name evidence="15" type="ORF">BSL78_14867</name>
</gene>
<evidence type="ECO:0000256" key="4">
    <source>
        <dbReference type="ARBA" id="ARBA00022722"/>
    </source>
</evidence>
<feature type="non-terminal residue" evidence="15">
    <location>
        <position position="778"/>
    </location>
</feature>
<comment type="caution">
    <text evidence="15">The sequence shown here is derived from an EMBL/GenBank/DDBJ whole genome shotgun (WGS) entry which is preliminary data.</text>
</comment>
<keyword evidence="3" id="KW-0548">Nucleotidyltransferase</keyword>
<keyword evidence="8" id="KW-0694">RNA-binding</keyword>
<dbReference type="CDD" id="cd09274">
    <property type="entry name" value="RNase_HI_RT_Ty3"/>
    <property type="match status" value="1"/>
</dbReference>
<dbReference type="Gene3D" id="2.40.70.10">
    <property type="entry name" value="Acid Proteases"/>
    <property type="match status" value="1"/>
</dbReference>
<dbReference type="FunFam" id="3.30.70.270:FF:000164">
    <property type="match status" value="1"/>
</dbReference>
<feature type="domain" description="Reverse transcriptase" evidence="14">
    <location>
        <begin position="225"/>
        <end position="402"/>
    </location>
</feature>
<evidence type="ECO:0000256" key="11">
    <source>
        <dbReference type="ARBA" id="ARBA00023268"/>
    </source>
</evidence>
<dbReference type="FunFam" id="1.10.340.70:FF:000006">
    <property type="entry name" value="Retrovirus-related Pol polyprotein from transposon 297-like Protein"/>
    <property type="match status" value="1"/>
</dbReference>
<dbReference type="InterPro" id="IPR041588">
    <property type="entry name" value="Integrase_H2C2"/>
</dbReference>
<dbReference type="SUPFAM" id="SSF56672">
    <property type="entry name" value="DNA/RNA polymerases"/>
    <property type="match status" value="1"/>
</dbReference>
<evidence type="ECO:0000256" key="3">
    <source>
        <dbReference type="ARBA" id="ARBA00022695"/>
    </source>
</evidence>
<dbReference type="Pfam" id="PF00078">
    <property type="entry name" value="RVT_1"/>
    <property type="match status" value="1"/>
</dbReference>
<dbReference type="EMBL" id="MRZV01000532">
    <property type="protein sequence ID" value="PIK48264.1"/>
    <property type="molecule type" value="Genomic_DNA"/>
</dbReference>
<dbReference type="AlphaFoldDB" id="A0A2G8KJT6"/>
<dbReference type="Pfam" id="PF17919">
    <property type="entry name" value="RT_RNaseH_2"/>
    <property type="match status" value="1"/>
</dbReference>
<evidence type="ECO:0000256" key="12">
    <source>
        <dbReference type="SAM" id="MobiDB-lite"/>
    </source>
</evidence>
<dbReference type="Proteomes" id="UP000230750">
    <property type="component" value="Unassembled WGS sequence"/>
</dbReference>
<dbReference type="Gene3D" id="3.10.20.370">
    <property type="match status" value="1"/>
</dbReference>
<dbReference type="InterPro" id="IPR000477">
    <property type="entry name" value="RT_dom"/>
</dbReference>
<dbReference type="OrthoDB" id="10025340at2759"/>
<dbReference type="Gene3D" id="1.10.340.70">
    <property type="match status" value="1"/>
</dbReference>
<dbReference type="PROSITE" id="PS00141">
    <property type="entry name" value="ASP_PROTEASE"/>
    <property type="match status" value="1"/>
</dbReference>
<dbReference type="GO" id="GO:0003964">
    <property type="term" value="F:RNA-directed DNA polymerase activity"/>
    <property type="evidence" value="ECO:0007669"/>
    <property type="project" value="UniProtKB-KW"/>
</dbReference>
<evidence type="ECO:0000256" key="6">
    <source>
        <dbReference type="ARBA" id="ARBA00022801"/>
    </source>
</evidence>
<evidence type="ECO:0000259" key="13">
    <source>
        <dbReference type="PROSITE" id="PS50175"/>
    </source>
</evidence>
<dbReference type="InterPro" id="IPR043502">
    <property type="entry name" value="DNA/RNA_pol_sf"/>
</dbReference>
<keyword evidence="5" id="KW-0255">Endonuclease</keyword>
<dbReference type="InterPro" id="IPR041577">
    <property type="entry name" value="RT_RNaseH_2"/>
</dbReference>
<feature type="non-terminal residue" evidence="15">
    <location>
        <position position="1"/>
    </location>
</feature>
<dbReference type="InterPro" id="IPR001995">
    <property type="entry name" value="Peptidase_A2_cat"/>
</dbReference>
<dbReference type="GO" id="GO:0006508">
    <property type="term" value="P:proteolysis"/>
    <property type="evidence" value="ECO:0007669"/>
    <property type="project" value="UniProtKB-KW"/>
</dbReference>
<reference evidence="15 16" key="1">
    <citation type="journal article" date="2017" name="PLoS Biol.">
        <title>The sea cucumber genome provides insights into morphological evolution and visceral regeneration.</title>
        <authorList>
            <person name="Zhang X."/>
            <person name="Sun L."/>
            <person name="Yuan J."/>
            <person name="Sun Y."/>
            <person name="Gao Y."/>
            <person name="Zhang L."/>
            <person name="Li S."/>
            <person name="Dai H."/>
            <person name="Hamel J.F."/>
            <person name="Liu C."/>
            <person name="Yu Y."/>
            <person name="Liu S."/>
            <person name="Lin W."/>
            <person name="Guo K."/>
            <person name="Jin S."/>
            <person name="Xu P."/>
            <person name="Storey K.B."/>
            <person name="Huan P."/>
            <person name="Zhang T."/>
            <person name="Zhou Y."/>
            <person name="Zhang J."/>
            <person name="Lin C."/>
            <person name="Li X."/>
            <person name="Xing L."/>
            <person name="Huo D."/>
            <person name="Sun M."/>
            <person name="Wang L."/>
            <person name="Mercier A."/>
            <person name="Li F."/>
            <person name="Yang H."/>
            <person name="Xiang J."/>
        </authorList>
    </citation>
    <scope>NUCLEOTIDE SEQUENCE [LARGE SCALE GENOMIC DNA]</scope>
    <source>
        <strain evidence="15">Shaxun</strain>
        <tissue evidence="15">Muscle</tissue>
    </source>
</reference>
<keyword evidence="9" id="KW-0229">DNA integration</keyword>
<keyword evidence="1" id="KW-0645">Protease</keyword>
<dbReference type="Gene3D" id="3.10.10.10">
    <property type="entry name" value="HIV Type 1 Reverse Transcriptase, subunit A, domain 1"/>
    <property type="match status" value="1"/>
</dbReference>
<dbReference type="FunFam" id="3.30.70.270:FF:000023">
    <property type="entry name" value="Pol"/>
    <property type="match status" value="1"/>
</dbReference>
<evidence type="ECO:0000256" key="1">
    <source>
        <dbReference type="ARBA" id="ARBA00022670"/>
    </source>
</evidence>
<organism evidence="15 16">
    <name type="scientific">Stichopus japonicus</name>
    <name type="common">Sea cucumber</name>
    <dbReference type="NCBI Taxonomy" id="307972"/>
    <lineage>
        <taxon>Eukaryota</taxon>
        <taxon>Metazoa</taxon>
        <taxon>Echinodermata</taxon>
        <taxon>Eleutherozoa</taxon>
        <taxon>Echinozoa</taxon>
        <taxon>Holothuroidea</taxon>
        <taxon>Aspidochirotacea</taxon>
        <taxon>Aspidochirotida</taxon>
        <taxon>Stichopodidae</taxon>
        <taxon>Apostichopus</taxon>
    </lineage>
</organism>
<dbReference type="InterPro" id="IPR001969">
    <property type="entry name" value="Aspartic_peptidase_AS"/>
</dbReference>
<dbReference type="Gene3D" id="3.30.70.270">
    <property type="match status" value="2"/>
</dbReference>
<feature type="region of interest" description="Disordered" evidence="12">
    <location>
        <begin position="1"/>
        <end position="31"/>
    </location>
</feature>
<keyword evidence="11" id="KW-0511">Multifunctional enzyme</keyword>
<dbReference type="CDD" id="cd01647">
    <property type="entry name" value="RT_LTR"/>
    <property type="match status" value="1"/>
</dbReference>
<dbReference type="GO" id="GO:0004519">
    <property type="term" value="F:endonuclease activity"/>
    <property type="evidence" value="ECO:0007669"/>
    <property type="project" value="UniProtKB-KW"/>
</dbReference>
<evidence type="ECO:0000313" key="16">
    <source>
        <dbReference type="Proteomes" id="UP000230750"/>
    </source>
</evidence>
<feature type="compositionally biased region" description="Polar residues" evidence="12">
    <location>
        <begin position="19"/>
        <end position="31"/>
    </location>
</feature>
<dbReference type="PANTHER" id="PTHR37984:SF5">
    <property type="entry name" value="PROTEIN NYNRIN-LIKE"/>
    <property type="match status" value="1"/>
</dbReference>
<accession>A0A2G8KJT6</accession>
<keyword evidence="2" id="KW-0808">Transferase</keyword>
<keyword evidence="6" id="KW-0378">Hydrolase</keyword>
<evidence type="ECO:0008006" key="17">
    <source>
        <dbReference type="Google" id="ProtNLM"/>
    </source>
</evidence>
<feature type="domain" description="Peptidase A2" evidence="13">
    <location>
        <begin position="48"/>
        <end position="85"/>
    </location>
</feature>
<keyword evidence="16" id="KW-1185">Reference proteome</keyword>
<evidence type="ECO:0000256" key="7">
    <source>
        <dbReference type="ARBA" id="ARBA00022842"/>
    </source>
</evidence>
<dbReference type="Pfam" id="PF17921">
    <property type="entry name" value="Integrase_H2C2"/>
    <property type="match status" value="1"/>
</dbReference>
<dbReference type="PANTHER" id="PTHR37984">
    <property type="entry name" value="PROTEIN CBG26694"/>
    <property type="match status" value="1"/>
</dbReference>
<dbReference type="PROSITE" id="PS50175">
    <property type="entry name" value="ASP_PROT_RETROV"/>
    <property type="match status" value="1"/>
</dbReference>
<evidence type="ECO:0000256" key="9">
    <source>
        <dbReference type="ARBA" id="ARBA00022908"/>
    </source>
</evidence>
<evidence type="ECO:0000256" key="5">
    <source>
        <dbReference type="ARBA" id="ARBA00022759"/>
    </source>
</evidence>
<keyword evidence="7" id="KW-0460">Magnesium</keyword>